<dbReference type="Proteomes" id="UP001139505">
    <property type="component" value="Unassembled WGS sequence"/>
</dbReference>
<dbReference type="EMBL" id="BFCH01000002">
    <property type="protein sequence ID" value="GBG36222.1"/>
    <property type="molecule type" value="Genomic_DNA"/>
</dbReference>
<reference evidence="2" key="1">
    <citation type="journal article" date="2018" name="Genome Announc.">
        <title>Draft Genome Sequence of Mycobacterium montefiorense Isolated from Japanese Black Salamander (Hynobius nigrescens).</title>
        <authorList>
            <person name="Fukano H."/>
            <person name="Yoshida M."/>
            <person name="Shimizu A."/>
            <person name="Iwao H."/>
            <person name="Katayama Y."/>
            <person name="Omatsu T."/>
            <person name="Mizutani T."/>
            <person name="Kurata O."/>
            <person name="Wada S."/>
            <person name="Hoshino Y."/>
        </authorList>
    </citation>
    <scope>NUCLEOTIDE SEQUENCE</scope>
    <source>
        <strain evidence="2">BS</strain>
    </source>
</reference>
<evidence type="ECO:0000313" key="5">
    <source>
        <dbReference type="Proteomes" id="UP001139505"/>
    </source>
</evidence>
<reference evidence="3" key="4">
    <citation type="submission" date="2022-04" db="EMBL/GenBank/DDBJ databases">
        <authorList>
            <person name="Komine T."/>
            <person name="Fukano H."/>
            <person name="Wada S."/>
        </authorList>
    </citation>
    <scope>NUCLEOTIDE SEQUENCE</scope>
    <source>
        <strain evidence="3">NJB18185</strain>
    </source>
</reference>
<evidence type="ECO:0000313" key="4">
    <source>
        <dbReference type="Proteomes" id="UP000245060"/>
    </source>
</evidence>
<gene>
    <name evidence="2" type="ORF">MmonteBS_05940</name>
    <name evidence="3" type="ORF">NJB18185_42400</name>
</gene>
<dbReference type="AlphaFoldDB" id="A0AA37V2H0"/>
<protein>
    <submittedName>
        <fullName evidence="3">Uncharacterized protein</fullName>
    </submittedName>
</protein>
<organism evidence="3 5">
    <name type="scientific">Mycobacterium montefiorense</name>
    <dbReference type="NCBI Taxonomy" id="154654"/>
    <lineage>
        <taxon>Bacteria</taxon>
        <taxon>Bacillati</taxon>
        <taxon>Actinomycetota</taxon>
        <taxon>Actinomycetes</taxon>
        <taxon>Mycobacteriales</taxon>
        <taxon>Mycobacteriaceae</taxon>
        <taxon>Mycobacterium</taxon>
        <taxon>Mycobacterium simiae complex</taxon>
    </lineage>
</organism>
<feature type="compositionally biased region" description="Pro residues" evidence="1">
    <location>
        <begin position="56"/>
        <end position="82"/>
    </location>
</feature>
<reference evidence="4" key="2">
    <citation type="submission" date="2018-04" db="EMBL/GenBank/DDBJ databases">
        <title>Draft genome sequence of Mycobacterium montefiorense isolated from Japanese black salamander.</title>
        <authorList>
            <person name="Fukano H."/>
            <person name="Yoshida M."/>
            <person name="Shimizu A."/>
            <person name="Iwao H."/>
            <person name="Kurata O."/>
            <person name="Katayama Y."/>
            <person name="Omatsu T."/>
            <person name="Mizutani T."/>
            <person name="Wada S."/>
            <person name="Hoshino Y."/>
        </authorList>
    </citation>
    <scope>NUCLEOTIDE SEQUENCE [LARGE SCALE GENOMIC DNA]</scope>
    <source>
        <strain evidence="4">BS</strain>
    </source>
</reference>
<evidence type="ECO:0000313" key="3">
    <source>
        <dbReference type="EMBL" id="GKU74469.1"/>
    </source>
</evidence>
<feature type="compositionally biased region" description="Pro residues" evidence="1">
    <location>
        <begin position="1"/>
        <end position="11"/>
    </location>
</feature>
<feature type="region of interest" description="Disordered" evidence="1">
    <location>
        <begin position="1"/>
        <end position="90"/>
    </location>
</feature>
<evidence type="ECO:0000256" key="1">
    <source>
        <dbReference type="SAM" id="MobiDB-lite"/>
    </source>
</evidence>
<accession>A0AA37V2H0</accession>
<reference evidence="3" key="3">
    <citation type="journal article" date="2022" name="Microbiol. Resour. Announc.">
        <title>Draft Genome Sequences of Eight Mycobacterium montefiorense Strains Isolated from Salamanders in Captivity.</title>
        <authorList>
            <person name="Komine T."/>
            <person name="Ihara H."/>
            <person name="Fukano H."/>
            <person name="Hoshino Y."/>
            <person name="Kurata O."/>
            <person name="Wada S."/>
        </authorList>
    </citation>
    <scope>NUCLEOTIDE SEQUENCE</scope>
    <source>
        <strain evidence="3">NJB18185</strain>
    </source>
</reference>
<dbReference type="EMBL" id="BQYH01000046">
    <property type="protein sequence ID" value="GKU74469.1"/>
    <property type="molecule type" value="Genomic_DNA"/>
</dbReference>
<dbReference type="InterPro" id="IPR049959">
    <property type="entry name" value="MAP_0585-like"/>
</dbReference>
<sequence>MAPSTQPPHEPYQPRGTYLTASADIGGPMDSNVGFSIVGHGAPPPPPPRGWGWNDGPPPGHPPPHWQGPPPPGGWNGPPPPGGWNRPWAGPPRDVVYARSNFSPFAYNTFTVVPVFNWQFGGWGYWFFGVWIPLY</sequence>
<proteinExistence type="predicted"/>
<dbReference type="NCBIfam" id="NF043060">
    <property type="entry name" value="MAP_0585_fam"/>
    <property type="match status" value="1"/>
</dbReference>
<name>A0AA37V2H0_9MYCO</name>
<comment type="caution">
    <text evidence="3">The sequence shown here is derived from an EMBL/GenBank/DDBJ whole genome shotgun (WGS) entry which is preliminary data.</text>
</comment>
<dbReference type="Proteomes" id="UP000245060">
    <property type="component" value="Unassembled WGS sequence"/>
</dbReference>
<keyword evidence="4" id="KW-1185">Reference proteome</keyword>
<evidence type="ECO:0000313" key="2">
    <source>
        <dbReference type="EMBL" id="GBG36222.1"/>
    </source>
</evidence>